<dbReference type="HOGENOM" id="CLU_1777165_0_0_1"/>
<reference evidence="3" key="1">
    <citation type="journal article" date="2013" name="Genome Announc.">
        <title>Draft genome sequence of Neofusicoccum parvum isolate UCR-NP2, a fungal vascular pathogen associated with grapevine cankers.</title>
        <authorList>
            <person name="Blanco-Ulate B."/>
            <person name="Rolshausen P."/>
            <person name="Cantu D."/>
        </authorList>
    </citation>
    <scope>NUCLEOTIDE SEQUENCE [LARGE SCALE GENOMIC DNA]</scope>
    <source>
        <strain evidence="3">UCR-NP2</strain>
    </source>
</reference>
<feature type="transmembrane region" description="Helical" evidence="1">
    <location>
        <begin position="78"/>
        <end position="99"/>
    </location>
</feature>
<name>R1ERJ5_BOTPV</name>
<keyword evidence="1" id="KW-0812">Transmembrane</keyword>
<accession>R1ERJ5</accession>
<evidence type="ECO:0000313" key="2">
    <source>
        <dbReference type="EMBL" id="EOD50207.1"/>
    </source>
</evidence>
<sequence>MFFNILFDLFFNVFFDIFLDMFFNIFFEIFFDILLNIFFNFFPNILLSIFLNVFDIFFNIFSYIVFDTVFGASTTISDLLIPVFAFFTVIYFFDILPRLLLHAFNIPDTLLSTLDFFDILHRLFSIFQLSQATIFLNLYFSRLCFI</sequence>
<gene>
    <name evidence="2" type="ORF">UCRNP2_3023</name>
</gene>
<feature type="transmembrane region" description="Helical" evidence="1">
    <location>
        <begin position="45"/>
        <end position="66"/>
    </location>
</feature>
<evidence type="ECO:0000313" key="3">
    <source>
        <dbReference type="Proteomes" id="UP000013521"/>
    </source>
</evidence>
<dbReference type="EMBL" id="KB916004">
    <property type="protein sequence ID" value="EOD50207.1"/>
    <property type="molecule type" value="Genomic_DNA"/>
</dbReference>
<organism evidence="2 3">
    <name type="scientific">Botryosphaeria parva (strain UCR-NP2)</name>
    <name type="common">Grapevine canker fungus</name>
    <name type="synonym">Neofusicoccum parvum</name>
    <dbReference type="NCBI Taxonomy" id="1287680"/>
    <lineage>
        <taxon>Eukaryota</taxon>
        <taxon>Fungi</taxon>
        <taxon>Dikarya</taxon>
        <taxon>Ascomycota</taxon>
        <taxon>Pezizomycotina</taxon>
        <taxon>Dothideomycetes</taxon>
        <taxon>Dothideomycetes incertae sedis</taxon>
        <taxon>Botryosphaeriales</taxon>
        <taxon>Botryosphaeriaceae</taxon>
        <taxon>Neofusicoccum</taxon>
    </lineage>
</organism>
<feature type="transmembrane region" description="Helical" evidence="1">
    <location>
        <begin position="119"/>
        <end position="140"/>
    </location>
</feature>
<evidence type="ECO:0000256" key="1">
    <source>
        <dbReference type="SAM" id="Phobius"/>
    </source>
</evidence>
<proteinExistence type="predicted"/>
<protein>
    <submittedName>
        <fullName evidence="2">Uncharacterized protein</fullName>
    </submittedName>
</protein>
<dbReference type="Proteomes" id="UP000013521">
    <property type="component" value="Unassembled WGS sequence"/>
</dbReference>
<dbReference type="KEGG" id="npa:UCRNP2_3023"/>
<keyword evidence="1" id="KW-0472">Membrane</keyword>
<dbReference type="AlphaFoldDB" id="R1ERJ5"/>
<keyword evidence="1" id="KW-1133">Transmembrane helix</keyword>